<feature type="transmembrane region" description="Helical" evidence="7">
    <location>
        <begin position="12"/>
        <end position="33"/>
    </location>
</feature>
<keyword evidence="5 7" id="KW-1133">Transmembrane helix</keyword>
<dbReference type="Pfam" id="PF13727">
    <property type="entry name" value="CoA_binding_3"/>
    <property type="match status" value="1"/>
</dbReference>
<feature type="transmembrane region" description="Helical" evidence="7">
    <location>
        <begin position="53"/>
        <end position="72"/>
    </location>
</feature>
<comment type="subcellular location">
    <subcellularLocation>
        <location evidence="1">Membrane</location>
        <topology evidence="1">Multi-pass membrane protein</topology>
    </subcellularLocation>
</comment>
<feature type="transmembrane region" description="Helical" evidence="7">
    <location>
        <begin position="275"/>
        <end position="296"/>
    </location>
</feature>
<keyword evidence="4 7" id="KW-0812">Transmembrane</keyword>
<evidence type="ECO:0000256" key="4">
    <source>
        <dbReference type="ARBA" id="ARBA00022692"/>
    </source>
</evidence>
<evidence type="ECO:0000313" key="10">
    <source>
        <dbReference type="Proteomes" id="UP000179136"/>
    </source>
</evidence>
<dbReference type="GO" id="GO:0016780">
    <property type="term" value="F:phosphotransferase activity, for other substituted phosphate groups"/>
    <property type="evidence" value="ECO:0007669"/>
    <property type="project" value="TreeGrafter"/>
</dbReference>
<evidence type="ECO:0000256" key="7">
    <source>
        <dbReference type="SAM" id="Phobius"/>
    </source>
</evidence>
<protein>
    <recommendedName>
        <fullName evidence="8">Bacterial sugar transferase domain-containing protein</fullName>
    </recommendedName>
</protein>
<proteinExistence type="inferred from homology"/>
<dbReference type="GO" id="GO:0016020">
    <property type="term" value="C:membrane"/>
    <property type="evidence" value="ECO:0007669"/>
    <property type="project" value="UniProtKB-SubCell"/>
</dbReference>
<evidence type="ECO:0000313" key="9">
    <source>
        <dbReference type="EMBL" id="OGG86522.1"/>
    </source>
</evidence>
<evidence type="ECO:0000259" key="8">
    <source>
        <dbReference type="Pfam" id="PF02397"/>
    </source>
</evidence>
<dbReference type="PANTHER" id="PTHR30576:SF0">
    <property type="entry name" value="UNDECAPRENYL-PHOSPHATE N-ACETYLGALACTOSAMINYL 1-PHOSPHATE TRANSFERASE-RELATED"/>
    <property type="match status" value="1"/>
</dbReference>
<keyword evidence="3" id="KW-0808">Transferase</keyword>
<name>A0A1F6FKY8_9BACT</name>
<keyword evidence="6 7" id="KW-0472">Membrane</keyword>
<dbReference type="Pfam" id="PF02397">
    <property type="entry name" value="Bac_transf"/>
    <property type="match status" value="1"/>
</dbReference>
<accession>A0A1F6FKY8</accession>
<comment type="caution">
    <text evidence="9">The sequence shown here is derived from an EMBL/GenBank/DDBJ whole genome shotgun (WGS) entry which is preliminary data.</text>
</comment>
<feature type="transmembrane region" description="Helical" evidence="7">
    <location>
        <begin position="84"/>
        <end position="106"/>
    </location>
</feature>
<dbReference type="InterPro" id="IPR003362">
    <property type="entry name" value="Bact_transf"/>
</dbReference>
<sequence length="462" mass="53090">MKKAEIIFSTILVPLDYILLILAGLSAYCLRYSNLYTTNIREVVFNLSWGEYFKVLAVAAFVWLVIFALAGLYSMRPDRKMFDVFSQIFLACSTGTLIVIVTFFFSRELFSSRFIILAAWGLAIVYVNLAHLTVRLIQRWLYKKNIGVHKIILVGQDQTSHALAQEFKRNVKLGCRIVYWTEDFNQALINKTRELAKEDKVDEIVQTDPNFSREATLNLIDLANEYHLDFKYAADLLGARRTNFEIKTVNGIPLVEIKKTPLDGWGKVAKRLFDIAGALCALLIFSPVFLILPLIIKLDSKGAVIYKTERVGAKEKKFNLYKFRSMIQGADKLKEELMENNERLDGPLFKMKKDPRITRAGKFIRQTSFDELPNFWNVLIGNMSLVGPRPHEPNEVAKYKKHHKKLLNIKPGITGMAQVSGRSMLDFETEVKLDTLYIETWSLRLDLIILFKTPLIIFKLID</sequence>
<reference evidence="9 10" key="1">
    <citation type="journal article" date="2016" name="Nat. Commun.">
        <title>Thousands of microbial genomes shed light on interconnected biogeochemical processes in an aquifer system.</title>
        <authorList>
            <person name="Anantharaman K."/>
            <person name="Brown C.T."/>
            <person name="Hug L.A."/>
            <person name="Sharon I."/>
            <person name="Castelle C.J."/>
            <person name="Probst A.J."/>
            <person name="Thomas B.C."/>
            <person name="Singh A."/>
            <person name="Wilkins M.J."/>
            <person name="Karaoz U."/>
            <person name="Brodie E.L."/>
            <person name="Williams K.H."/>
            <person name="Hubbard S.S."/>
            <person name="Banfield J.F."/>
        </authorList>
    </citation>
    <scope>NUCLEOTIDE SEQUENCE [LARGE SCALE GENOMIC DNA]</scope>
</reference>
<dbReference type="InterPro" id="IPR017475">
    <property type="entry name" value="EPS_sugar_tfrase"/>
</dbReference>
<dbReference type="AlphaFoldDB" id="A0A1F6FKY8"/>
<evidence type="ECO:0000256" key="5">
    <source>
        <dbReference type="ARBA" id="ARBA00022989"/>
    </source>
</evidence>
<evidence type="ECO:0000256" key="3">
    <source>
        <dbReference type="ARBA" id="ARBA00022679"/>
    </source>
</evidence>
<evidence type="ECO:0000256" key="1">
    <source>
        <dbReference type="ARBA" id="ARBA00004141"/>
    </source>
</evidence>
<dbReference type="Proteomes" id="UP000179136">
    <property type="component" value="Unassembled WGS sequence"/>
</dbReference>
<dbReference type="EMBL" id="MFMW01000033">
    <property type="protein sequence ID" value="OGG86522.1"/>
    <property type="molecule type" value="Genomic_DNA"/>
</dbReference>
<evidence type="ECO:0000256" key="2">
    <source>
        <dbReference type="ARBA" id="ARBA00006464"/>
    </source>
</evidence>
<dbReference type="NCBIfam" id="TIGR03025">
    <property type="entry name" value="EPS_sugtrans"/>
    <property type="match status" value="1"/>
</dbReference>
<dbReference type="STRING" id="1798561.A3B87_01540"/>
<organism evidence="9 10">
    <name type="scientific">Candidatus Kuenenbacteria bacterium RIFCSPHIGHO2_02_FULL_39_13</name>
    <dbReference type="NCBI Taxonomy" id="1798561"/>
    <lineage>
        <taxon>Bacteria</taxon>
        <taxon>Candidatus Kueneniibacteriota</taxon>
    </lineage>
</organism>
<feature type="transmembrane region" description="Helical" evidence="7">
    <location>
        <begin position="112"/>
        <end position="134"/>
    </location>
</feature>
<evidence type="ECO:0000256" key="6">
    <source>
        <dbReference type="ARBA" id="ARBA00023136"/>
    </source>
</evidence>
<feature type="domain" description="Bacterial sugar transferase" evidence="8">
    <location>
        <begin position="270"/>
        <end position="458"/>
    </location>
</feature>
<gene>
    <name evidence="9" type="ORF">A3B87_01540</name>
</gene>
<comment type="similarity">
    <text evidence="2">Belongs to the bacterial sugar transferase family.</text>
</comment>
<dbReference type="PANTHER" id="PTHR30576">
    <property type="entry name" value="COLANIC BIOSYNTHESIS UDP-GLUCOSE LIPID CARRIER TRANSFERASE"/>
    <property type="match status" value="1"/>
</dbReference>